<evidence type="ECO:0000313" key="2">
    <source>
        <dbReference type="EMBL" id="MBW4545921.1"/>
    </source>
</evidence>
<reference evidence="2" key="1">
    <citation type="submission" date="2021-05" db="EMBL/GenBank/DDBJ databases">
        <authorList>
            <person name="Pietrasiak N."/>
            <person name="Ward R."/>
            <person name="Stajich J.E."/>
            <person name="Kurbessoian T."/>
        </authorList>
    </citation>
    <scope>NUCLEOTIDE SEQUENCE</scope>
    <source>
        <strain evidence="2">CPER-KK1</strain>
    </source>
</reference>
<protein>
    <recommendedName>
        <fullName evidence="1">Trypsin-co-occurring domain-containing protein</fullName>
    </recommendedName>
</protein>
<feature type="domain" description="Trypsin-co-occurring" evidence="1">
    <location>
        <begin position="7"/>
        <end position="80"/>
    </location>
</feature>
<name>A0A951PMK5_9CYAN</name>
<evidence type="ECO:0000259" key="1">
    <source>
        <dbReference type="Pfam" id="PF19631"/>
    </source>
</evidence>
<dbReference type="AlphaFoldDB" id="A0A951PMK5"/>
<organism evidence="2 3">
    <name type="scientific">Symplocastrum torsivum CPER-KK1</name>
    <dbReference type="NCBI Taxonomy" id="450513"/>
    <lineage>
        <taxon>Bacteria</taxon>
        <taxon>Bacillati</taxon>
        <taxon>Cyanobacteriota</taxon>
        <taxon>Cyanophyceae</taxon>
        <taxon>Oscillatoriophycideae</taxon>
        <taxon>Oscillatoriales</taxon>
        <taxon>Microcoleaceae</taxon>
        <taxon>Symplocastrum</taxon>
    </lineage>
</organism>
<dbReference type="InterPro" id="IPR045608">
    <property type="entry name" value="Trypco2"/>
</dbReference>
<reference evidence="2" key="2">
    <citation type="journal article" date="2022" name="Microbiol. Resour. Announc.">
        <title>Metagenome Sequencing to Explore Phylogenomics of Terrestrial Cyanobacteria.</title>
        <authorList>
            <person name="Ward R.D."/>
            <person name="Stajich J.E."/>
            <person name="Johansen J.R."/>
            <person name="Huntemann M."/>
            <person name="Clum A."/>
            <person name="Foster B."/>
            <person name="Foster B."/>
            <person name="Roux S."/>
            <person name="Palaniappan K."/>
            <person name="Varghese N."/>
            <person name="Mukherjee S."/>
            <person name="Reddy T.B.K."/>
            <person name="Daum C."/>
            <person name="Copeland A."/>
            <person name="Chen I.A."/>
            <person name="Ivanova N.N."/>
            <person name="Kyrpides N.C."/>
            <person name="Shapiro N."/>
            <person name="Eloe-Fadrosh E.A."/>
            <person name="Pietrasiak N."/>
        </authorList>
    </citation>
    <scope>NUCLEOTIDE SEQUENCE</scope>
    <source>
        <strain evidence="2">CPER-KK1</strain>
    </source>
</reference>
<dbReference type="Pfam" id="PF19631">
    <property type="entry name" value="Trypco2"/>
    <property type="match status" value="1"/>
</dbReference>
<evidence type="ECO:0000313" key="3">
    <source>
        <dbReference type="Proteomes" id="UP000753908"/>
    </source>
</evidence>
<sequence>MSDENLIGLAALIEQVKQELLAPSLEGESDIPLLSVDEVELELQVTVKKEGKGGIKIYVLELGGGGSRDDVQKVKVKLSPIVSKETLLGLYKKRHPERLNELVDTSIEGIFKGGSENLSEEF</sequence>
<comment type="caution">
    <text evidence="2">The sequence shown here is derived from an EMBL/GenBank/DDBJ whole genome shotgun (WGS) entry which is preliminary data.</text>
</comment>
<dbReference type="EMBL" id="JAHHIF010000019">
    <property type="protein sequence ID" value="MBW4545921.1"/>
    <property type="molecule type" value="Genomic_DNA"/>
</dbReference>
<gene>
    <name evidence="2" type="ORF">KME25_15955</name>
</gene>
<dbReference type="Proteomes" id="UP000753908">
    <property type="component" value="Unassembled WGS sequence"/>
</dbReference>
<proteinExistence type="predicted"/>
<accession>A0A951PMK5</accession>